<evidence type="ECO:0000313" key="2">
    <source>
        <dbReference type="EMBL" id="SET81767.1"/>
    </source>
</evidence>
<evidence type="ECO:0000259" key="1">
    <source>
        <dbReference type="Pfam" id="PF15919"/>
    </source>
</evidence>
<accession>A0A1I0HD82</accession>
<protein>
    <submittedName>
        <fullName evidence="2">Predicted nuclease of the RNAse H fold, HicB family</fullName>
    </submittedName>
</protein>
<gene>
    <name evidence="2" type="ORF">SAMN05216313_11599</name>
</gene>
<name>A0A1I0HD82_9FIRM</name>
<evidence type="ECO:0000313" key="3">
    <source>
        <dbReference type="Proteomes" id="UP000198508"/>
    </source>
</evidence>
<dbReference type="InterPro" id="IPR031807">
    <property type="entry name" value="HicB-like"/>
</dbReference>
<dbReference type="EMBL" id="FOIM01000015">
    <property type="protein sequence ID" value="SET81767.1"/>
    <property type="molecule type" value="Genomic_DNA"/>
</dbReference>
<proteinExistence type="predicted"/>
<dbReference type="STRING" id="460384.SAMN05216313_11599"/>
<dbReference type="Gene3D" id="3.30.160.250">
    <property type="match status" value="1"/>
</dbReference>
<dbReference type="RefSeq" id="WP_092365293.1">
    <property type="nucleotide sequence ID" value="NZ_FOIM01000015.1"/>
</dbReference>
<dbReference type="SUPFAM" id="SSF143100">
    <property type="entry name" value="TTHA1013/TTHA0281-like"/>
    <property type="match status" value="1"/>
</dbReference>
<dbReference type="InterPro" id="IPR035069">
    <property type="entry name" value="TTHA1013/TTHA0281-like"/>
</dbReference>
<dbReference type="Proteomes" id="UP000198508">
    <property type="component" value="Unassembled WGS sequence"/>
</dbReference>
<reference evidence="3" key="1">
    <citation type="submission" date="2016-10" db="EMBL/GenBank/DDBJ databases">
        <authorList>
            <person name="Varghese N."/>
            <person name="Submissions S."/>
        </authorList>
    </citation>
    <scope>NUCLEOTIDE SEQUENCE [LARGE SCALE GENOMIC DNA]</scope>
    <source>
        <strain evidence="3">NLAE-zl-G277</strain>
    </source>
</reference>
<dbReference type="AlphaFoldDB" id="A0A1I0HD82"/>
<sequence length="140" mass="15877">MKRAYPTFIATSGADYLVYVPDLDLYTEGRDITDAIEMARDAIGLKGIDMEDDGKEVPKASSYEAATAKAKEEADDFDYTQGMLTMVDVDFAEYRKRMNHKMVRRNVTLPNWLNVEADRLNLNVSKVLQEALADRVAQFK</sequence>
<organism evidence="2 3">
    <name type="scientific">Enterocloster lavalensis</name>
    <dbReference type="NCBI Taxonomy" id="460384"/>
    <lineage>
        <taxon>Bacteria</taxon>
        <taxon>Bacillati</taxon>
        <taxon>Bacillota</taxon>
        <taxon>Clostridia</taxon>
        <taxon>Lachnospirales</taxon>
        <taxon>Lachnospiraceae</taxon>
        <taxon>Enterocloster</taxon>
    </lineage>
</organism>
<keyword evidence="3" id="KW-1185">Reference proteome</keyword>
<dbReference type="Pfam" id="PF15919">
    <property type="entry name" value="HicB_lk_antitox"/>
    <property type="match status" value="1"/>
</dbReference>
<feature type="domain" description="HicB-like antitoxin of toxin-antitoxin system" evidence="1">
    <location>
        <begin position="5"/>
        <end position="119"/>
    </location>
</feature>